<protein>
    <submittedName>
        <fullName evidence="1">Uncharacterized protein</fullName>
    </submittedName>
</protein>
<evidence type="ECO:0000313" key="1">
    <source>
        <dbReference type="EMBL" id="SMF72400.1"/>
    </source>
</evidence>
<gene>
    <name evidence="1" type="ORF">SAMN05661091_0865</name>
</gene>
<proteinExistence type="predicted"/>
<dbReference type="RefSeq" id="WP_208917912.1">
    <property type="nucleotide sequence ID" value="NZ_LT840184.1"/>
</dbReference>
<accession>A0A1X7GNW7</accession>
<dbReference type="STRING" id="1313296.SAMN05661091_0865"/>
<keyword evidence="2" id="KW-1185">Reference proteome</keyword>
<organism evidence="1 2">
    <name type="scientific">Paenibacillus uliginis N3/975</name>
    <dbReference type="NCBI Taxonomy" id="1313296"/>
    <lineage>
        <taxon>Bacteria</taxon>
        <taxon>Bacillati</taxon>
        <taxon>Bacillota</taxon>
        <taxon>Bacilli</taxon>
        <taxon>Bacillales</taxon>
        <taxon>Paenibacillaceae</taxon>
        <taxon>Paenibacillus</taxon>
    </lineage>
</organism>
<reference evidence="1 2" key="1">
    <citation type="submission" date="2017-04" db="EMBL/GenBank/DDBJ databases">
        <authorList>
            <person name="Afonso C.L."/>
            <person name="Miller P.J."/>
            <person name="Scott M.A."/>
            <person name="Spackman E."/>
            <person name="Goraichik I."/>
            <person name="Dimitrov K.M."/>
            <person name="Suarez D.L."/>
            <person name="Swayne D.E."/>
        </authorList>
    </citation>
    <scope>NUCLEOTIDE SEQUENCE [LARGE SCALE GENOMIC DNA]</scope>
    <source>
        <strain evidence="1 2">N3/975</strain>
    </source>
</reference>
<dbReference type="AlphaFoldDB" id="A0A1X7GNW7"/>
<dbReference type="Proteomes" id="UP000192940">
    <property type="component" value="Chromosome I"/>
</dbReference>
<evidence type="ECO:0000313" key="2">
    <source>
        <dbReference type="Proteomes" id="UP000192940"/>
    </source>
</evidence>
<name>A0A1X7GNW7_9BACL</name>
<dbReference type="EMBL" id="LT840184">
    <property type="protein sequence ID" value="SMF72400.1"/>
    <property type="molecule type" value="Genomic_DNA"/>
</dbReference>
<sequence>MSKKETAAAFSKHQLAQSNQFSNREKDVLSAILEEGKTYTVLQAKEQLKTYLKKEVI</sequence>